<feature type="transmembrane region" description="Helical" evidence="2">
    <location>
        <begin position="79"/>
        <end position="99"/>
    </location>
</feature>
<gene>
    <name evidence="4" type="ORF">CFL01nite_18090</name>
</gene>
<evidence type="ECO:0000313" key="4">
    <source>
        <dbReference type="EMBL" id="GEB98314.1"/>
    </source>
</evidence>
<evidence type="ECO:0000256" key="1">
    <source>
        <dbReference type="SAM" id="MobiDB-lite"/>
    </source>
</evidence>
<feature type="transmembrane region" description="Helical" evidence="2">
    <location>
        <begin position="31"/>
        <end position="48"/>
    </location>
</feature>
<organism evidence="4 5">
    <name type="scientific">Corynebacterium flavescens</name>
    <dbReference type="NCBI Taxonomy" id="28028"/>
    <lineage>
        <taxon>Bacteria</taxon>
        <taxon>Bacillati</taxon>
        <taxon>Actinomycetota</taxon>
        <taxon>Actinomycetes</taxon>
        <taxon>Mycobacteriales</taxon>
        <taxon>Corynebacteriaceae</taxon>
        <taxon>Corynebacterium</taxon>
    </lineage>
</organism>
<dbReference type="EMBL" id="BJNB01000030">
    <property type="protein sequence ID" value="GEB98314.1"/>
    <property type="molecule type" value="Genomic_DNA"/>
</dbReference>
<keyword evidence="2" id="KW-0472">Membrane</keyword>
<dbReference type="GeneID" id="82879514"/>
<evidence type="ECO:0000259" key="3">
    <source>
        <dbReference type="Pfam" id="PF19803"/>
    </source>
</evidence>
<proteinExistence type="predicted"/>
<name>A0AB73B973_CORFL</name>
<dbReference type="RefSeq" id="WP_075729100.1">
    <property type="nucleotide sequence ID" value="NZ_BJNB01000030.1"/>
</dbReference>
<feature type="compositionally biased region" description="Basic and acidic residues" evidence="1">
    <location>
        <begin position="1"/>
        <end position="12"/>
    </location>
</feature>
<accession>A0AB73B973</accession>
<keyword evidence="2" id="KW-1133">Transmembrane helix</keyword>
<evidence type="ECO:0000313" key="5">
    <source>
        <dbReference type="Proteomes" id="UP000315353"/>
    </source>
</evidence>
<dbReference type="Proteomes" id="UP000315353">
    <property type="component" value="Unassembled WGS sequence"/>
</dbReference>
<dbReference type="Pfam" id="PF19803">
    <property type="entry name" value="DUF6286"/>
    <property type="match status" value="1"/>
</dbReference>
<keyword evidence="2" id="KW-0812">Transmembrane</keyword>
<protein>
    <recommendedName>
        <fullName evidence="3">DUF6286 domain-containing protein</fullName>
    </recommendedName>
</protein>
<evidence type="ECO:0000256" key="2">
    <source>
        <dbReference type="SAM" id="Phobius"/>
    </source>
</evidence>
<feature type="region of interest" description="Disordered" evidence="1">
    <location>
        <begin position="1"/>
        <end position="24"/>
    </location>
</feature>
<comment type="caution">
    <text evidence="4">The sequence shown here is derived from an EMBL/GenBank/DDBJ whole genome shotgun (WGS) entry which is preliminary data.</text>
</comment>
<dbReference type="AlphaFoldDB" id="A0AB73B973"/>
<sequence>MSETPRTPKKESATTGRGFGQEPLASPAARSWAVILGIVLLALAGVAGRETWLVSAQANARSWIDPFIDLMAAGTLRPWMLWAGGASIALGILLVIISLKPRRHTHLRVVADNASVWMRPVDIARLASASARREPGVAAARTQVKKKRKSVKVDVVVNGDVEDATLGERVHETIAQELSSLQAPAQISVAVDQIPELDSNV</sequence>
<feature type="domain" description="DUF6286" evidence="3">
    <location>
        <begin position="89"/>
        <end position="191"/>
    </location>
</feature>
<dbReference type="InterPro" id="IPR046253">
    <property type="entry name" value="DUF6286"/>
</dbReference>
<reference evidence="4 5" key="1">
    <citation type="submission" date="2019-06" db="EMBL/GenBank/DDBJ databases">
        <title>Whole genome shotgun sequence of Corynebacterium flavescens NBRC 14136.</title>
        <authorList>
            <person name="Hosoyama A."/>
            <person name="Uohara A."/>
            <person name="Ohji S."/>
            <person name="Ichikawa N."/>
        </authorList>
    </citation>
    <scope>NUCLEOTIDE SEQUENCE [LARGE SCALE GENOMIC DNA]</scope>
    <source>
        <strain evidence="4 5">NBRC 14136</strain>
    </source>
</reference>